<name>A0A381TC05_9ZZZZ</name>
<sequence length="383" mass="43376">MSKHNRISKILREGEPNGDGWLVELSSSTGRKVFAVAVAQNNRHSRTGPTWSYVFENDGWTSIDLGTPGSYEALKNGYSGIGLNPSDIERIIISHGHSDHDGTVTQFLNDSAAELWAHQSYGPLKQYIPWEIHYRKGSILQREFNRIAEEKIQIANESDNNPRDTEKKYFEDRKQTHVSQDLRDGDEFSDLKVMSTPGHSPDQICLVLDDFIFTGDHILPEITPHPTSKMIFRDTISESLPEFLKDPSELYGLGTYLKSLGRVIELGNSYTVLPAHRLYNKSHFNWQGVERAGDILKHHEKRLDQMLKKLQGKTSNLEETTKGIFERSKLLGSNLYPAMSEIVAHLEFLEDAEDISIDASGQISMQGDGNNYKNYISKLLDPK</sequence>
<proteinExistence type="predicted"/>
<accession>A0A381TC05</accession>
<feature type="domain" description="Metallo-beta-lactamase" evidence="1">
    <location>
        <begin position="49"/>
        <end position="276"/>
    </location>
</feature>
<protein>
    <recommendedName>
        <fullName evidence="1">Metallo-beta-lactamase domain-containing protein</fullName>
    </recommendedName>
</protein>
<evidence type="ECO:0000313" key="2">
    <source>
        <dbReference type="EMBL" id="SVA13264.1"/>
    </source>
</evidence>
<dbReference type="EMBL" id="UINC01004295">
    <property type="protein sequence ID" value="SVA13264.1"/>
    <property type="molecule type" value="Genomic_DNA"/>
</dbReference>
<dbReference type="InterPro" id="IPR050662">
    <property type="entry name" value="Sec-metab_biosynth-thioest"/>
</dbReference>
<reference evidence="2" key="1">
    <citation type="submission" date="2018-05" db="EMBL/GenBank/DDBJ databases">
        <authorList>
            <person name="Lanie J.A."/>
            <person name="Ng W.-L."/>
            <person name="Kazmierczak K.M."/>
            <person name="Andrzejewski T.M."/>
            <person name="Davidsen T.M."/>
            <person name="Wayne K.J."/>
            <person name="Tettelin H."/>
            <person name="Glass J.I."/>
            <person name="Rusch D."/>
            <person name="Podicherti R."/>
            <person name="Tsui H.-C.T."/>
            <person name="Winkler M.E."/>
        </authorList>
    </citation>
    <scope>NUCLEOTIDE SEQUENCE</scope>
</reference>
<dbReference type="Pfam" id="PF00753">
    <property type="entry name" value="Lactamase_B"/>
    <property type="match status" value="1"/>
</dbReference>
<dbReference type="InterPro" id="IPR001279">
    <property type="entry name" value="Metallo-B-lactamas"/>
</dbReference>
<gene>
    <name evidence="2" type="ORF">METZ01_LOCUS66118</name>
</gene>
<dbReference type="Gene3D" id="3.60.15.10">
    <property type="entry name" value="Ribonuclease Z/Hydroxyacylglutathione hydrolase-like"/>
    <property type="match status" value="1"/>
</dbReference>
<dbReference type="SUPFAM" id="SSF56281">
    <property type="entry name" value="Metallo-hydrolase/oxidoreductase"/>
    <property type="match status" value="1"/>
</dbReference>
<evidence type="ECO:0000259" key="1">
    <source>
        <dbReference type="SMART" id="SM00849"/>
    </source>
</evidence>
<dbReference type="PANTHER" id="PTHR23131">
    <property type="entry name" value="ENDORIBONUCLEASE LACTB2"/>
    <property type="match status" value="1"/>
</dbReference>
<dbReference type="PANTHER" id="PTHR23131:SF4">
    <property type="entry name" value="METALLO-BETA-LACTAMASE SUPERFAMILY POTEIN"/>
    <property type="match status" value="1"/>
</dbReference>
<dbReference type="InterPro" id="IPR036866">
    <property type="entry name" value="RibonucZ/Hydroxyglut_hydro"/>
</dbReference>
<dbReference type="AlphaFoldDB" id="A0A381TC05"/>
<organism evidence="2">
    <name type="scientific">marine metagenome</name>
    <dbReference type="NCBI Taxonomy" id="408172"/>
    <lineage>
        <taxon>unclassified sequences</taxon>
        <taxon>metagenomes</taxon>
        <taxon>ecological metagenomes</taxon>
    </lineage>
</organism>
<dbReference type="SMART" id="SM00849">
    <property type="entry name" value="Lactamase_B"/>
    <property type="match status" value="1"/>
</dbReference>